<feature type="signal peptide" evidence="4">
    <location>
        <begin position="1"/>
        <end position="23"/>
    </location>
</feature>
<dbReference type="Gene3D" id="2.60.40.10">
    <property type="entry name" value="Immunoglobulins"/>
    <property type="match status" value="3"/>
</dbReference>
<evidence type="ECO:0000256" key="4">
    <source>
        <dbReference type="SAM" id="SignalP"/>
    </source>
</evidence>
<dbReference type="InterPro" id="IPR022038">
    <property type="entry name" value="Ig-like_bact"/>
</dbReference>
<evidence type="ECO:0000259" key="5">
    <source>
        <dbReference type="PROSITE" id="PS50853"/>
    </source>
</evidence>
<evidence type="ECO:0000256" key="3">
    <source>
        <dbReference type="ARBA" id="ARBA00023326"/>
    </source>
</evidence>
<dbReference type="SUPFAM" id="SSF49265">
    <property type="entry name" value="Fibronectin type III"/>
    <property type="match status" value="1"/>
</dbReference>
<dbReference type="SUPFAM" id="SSF51055">
    <property type="entry name" value="Carbohydrate binding domain"/>
    <property type="match status" value="1"/>
</dbReference>
<feature type="domain" description="Fibronectin type-III" evidence="5">
    <location>
        <begin position="737"/>
        <end position="833"/>
    </location>
</feature>
<keyword evidence="7" id="KW-1185">Reference proteome</keyword>
<evidence type="ECO:0000313" key="7">
    <source>
        <dbReference type="Proteomes" id="UP000679690"/>
    </source>
</evidence>
<feature type="chain" id="PRO_5045842283" evidence="4">
    <location>
        <begin position="24"/>
        <end position="1084"/>
    </location>
</feature>
<keyword evidence="4" id="KW-0732">Signal</keyword>
<protein>
    <submittedName>
        <fullName evidence="6">Ig-like domain repeat protein</fullName>
    </submittedName>
</protein>
<feature type="domain" description="Fibronectin type-III" evidence="5">
    <location>
        <begin position="641"/>
        <end position="734"/>
    </location>
</feature>
<keyword evidence="3" id="KW-0624">Polysaccharide degradation</keyword>
<dbReference type="InterPro" id="IPR036573">
    <property type="entry name" value="CBM_sf_5/12"/>
</dbReference>
<dbReference type="Pfam" id="PF02839">
    <property type="entry name" value="CBM_5_12"/>
    <property type="match status" value="1"/>
</dbReference>
<gene>
    <name evidence="6" type="ORF">J5X75_30185</name>
</gene>
<evidence type="ECO:0000313" key="6">
    <source>
        <dbReference type="EMBL" id="MBO3741787.1"/>
    </source>
</evidence>
<evidence type="ECO:0000256" key="2">
    <source>
        <dbReference type="ARBA" id="ARBA00023295"/>
    </source>
</evidence>
<dbReference type="InterPro" id="IPR036116">
    <property type="entry name" value="FN3_sf"/>
</dbReference>
<keyword evidence="3" id="KW-0119">Carbohydrate metabolism</keyword>
<dbReference type="EMBL" id="JAGFNS010000023">
    <property type="protein sequence ID" value="MBO3741787.1"/>
    <property type="molecule type" value="Genomic_DNA"/>
</dbReference>
<organism evidence="6 7">
    <name type="scientific">Actinoplanes flavus</name>
    <dbReference type="NCBI Taxonomy" id="2820290"/>
    <lineage>
        <taxon>Bacteria</taxon>
        <taxon>Bacillati</taxon>
        <taxon>Actinomycetota</taxon>
        <taxon>Actinomycetes</taxon>
        <taxon>Micromonosporales</taxon>
        <taxon>Micromonosporaceae</taxon>
        <taxon>Actinoplanes</taxon>
    </lineage>
</organism>
<dbReference type="Pfam" id="PF12245">
    <property type="entry name" value="Big_3_2"/>
    <property type="match status" value="1"/>
</dbReference>
<reference evidence="6 7" key="1">
    <citation type="submission" date="2021-03" db="EMBL/GenBank/DDBJ databases">
        <title>Actinoplanes flavus sp. nov., a novel actinomycete isolated from Coconut Palm rhizosphere soil.</title>
        <authorList>
            <person name="Luo X."/>
        </authorList>
    </citation>
    <scope>NUCLEOTIDE SEQUENCE [LARGE SCALE GENOMIC DNA]</scope>
    <source>
        <strain evidence="6 7">NEAU-H7</strain>
    </source>
</reference>
<dbReference type="SUPFAM" id="SSF55486">
    <property type="entry name" value="Metalloproteases ('zincins'), catalytic domain"/>
    <property type="match status" value="1"/>
</dbReference>
<dbReference type="CDD" id="cd12214">
    <property type="entry name" value="ChiA1_BD"/>
    <property type="match status" value="1"/>
</dbReference>
<dbReference type="InterPro" id="IPR008752">
    <property type="entry name" value="Peptidase_M11"/>
</dbReference>
<keyword evidence="1" id="KW-0378">Hydrolase</keyword>
<dbReference type="InterPro" id="IPR003961">
    <property type="entry name" value="FN3_dom"/>
</dbReference>
<accession>A0ABS3UTA7</accession>
<proteinExistence type="predicted"/>
<dbReference type="InterPro" id="IPR013783">
    <property type="entry name" value="Ig-like_fold"/>
</dbReference>
<evidence type="ECO:0000256" key="1">
    <source>
        <dbReference type="ARBA" id="ARBA00022801"/>
    </source>
</evidence>
<dbReference type="InterPro" id="IPR003610">
    <property type="entry name" value="CBM5/12"/>
</dbReference>
<dbReference type="PROSITE" id="PS50853">
    <property type="entry name" value="FN3"/>
    <property type="match status" value="3"/>
</dbReference>
<dbReference type="Pfam" id="PF05548">
    <property type="entry name" value="Peptidase_M11"/>
    <property type="match status" value="1"/>
</dbReference>
<dbReference type="Proteomes" id="UP000679690">
    <property type="component" value="Unassembled WGS sequence"/>
</dbReference>
<dbReference type="InterPro" id="IPR024079">
    <property type="entry name" value="MetalloPept_cat_dom_sf"/>
</dbReference>
<dbReference type="Pfam" id="PF17957">
    <property type="entry name" value="Big_7"/>
    <property type="match status" value="1"/>
</dbReference>
<dbReference type="Gene3D" id="3.40.390.10">
    <property type="entry name" value="Collagenase (Catalytic Domain)"/>
    <property type="match status" value="1"/>
</dbReference>
<feature type="domain" description="Fibronectin type-III" evidence="5">
    <location>
        <begin position="838"/>
        <end position="934"/>
    </location>
</feature>
<keyword evidence="2" id="KW-0326">Glycosidase</keyword>
<sequence length="1084" mass="111946">MAAVWAVLLAAGFTTVTAPPAYAQETSPVAATVRQVVIDETDHTSRTETVVELGLLTVRVNNLTLAELPSGTRIKITVPGASTPEEAAKILQKDPGAITAVEIVAMPGPSVGTHGPVVHDITVIPFTWEGATAFTRTPESIKADVQAGLNQWAAISRGMITPGTVTMLDTVVTAKPQPCNLGSYASVVKTTLGHGPSGNTDHWMYVPSQNLGCGWAGVAWAPGNEIATADEGYAGVHVTKHEFGHNLGLSHAAAEWCGPACDSSKWGAQNYLQPTGTWSIAEPLTSDYSTKLGWFTDTDTPLITGPGTYQLTSIDQDSGVRALRFRPATGTDIYVEYRPTTISAPTARPGWVGGLQADRMWGSQSLLLDVTPGWAKNDDAMQPTLTAGNTWRVPGTGYTVRLASADATTAGVVVTDATADTQAPAAPGDVTIPGSSNGRTDTPTFTVGWTPAASAEADTVVGYRVTVRSATGSQWVVSAPADKTSAEVTLPTAQNWWPTGAMTITVQALDAAGNASTGARLDSGYKADPNPPDMQAPAAPTDVTLPDSGGDWVGSSFTVGWTPAATAVDDKVLEYRVAATTDSGVQAVSGAAADNTSAPVYLPIGSGVEGPVTITVQAIDAAGNASTEATATAAYDTKAPAAVNVTQPVMEATVQTTALQITWDTPAETGSGLDHYQVGLNYQVVADNVAGGTNSVTLPLPPEGGGNYVNMRAVDKAGNYGAWGPKIWFNVARDITAPTNVRITQPADGSTVTGTTFQAAWDTPTETGSGLDHYRILIDGTVWITDVPAGTNTTTVTTPAGTGNHTLAVQAFDKSGNASSAAAAQITFTVASAPDTTAPTTVHITSPASGSTVTTATYELAWDIPTETGSGLDHYQVLIDSVEVNNNVPAGTNTLTLNTPTTDGQHYAEIRAYDKAGNRSSAASSRTYFNTATGADTTAPSTVQITSPANGSTVTGASIQVTWNAATDTGSGLDHYELVLDGTAVKTEPAPLTSTSLAMPSVGEHTLGIRAYDKAGNRSSATASQVTFTVGAAPGTPAPWTVGTRYEVGDLVTYNGTTYRCLQAHTAQIDWAPATTAALWQPVT</sequence>
<dbReference type="RefSeq" id="WP_208470927.1">
    <property type="nucleotide sequence ID" value="NZ_JAGFNS010000023.1"/>
</dbReference>
<name>A0ABS3UTA7_9ACTN</name>
<comment type="caution">
    <text evidence="6">The sequence shown here is derived from an EMBL/GenBank/DDBJ whole genome shotgun (WGS) entry which is preliminary data.</text>
</comment>
<dbReference type="SMART" id="SM00495">
    <property type="entry name" value="ChtBD3"/>
    <property type="match status" value="1"/>
</dbReference>
<dbReference type="Gene3D" id="2.10.10.20">
    <property type="entry name" value="Carbohydrate-binding module superfamily 5/12"/>
    <property type="match status" value="1"/>
</dbReference>